<protein>
    <recommendedName>
        <fullName evidence="4">Apple domain-containing protein</fullName>
    </recommendedName>
</protein>
<reference evidence="2" key="1">
    <citation type="submission" date="2021-02" db="EMBL/GenBank/DDBJ databases">
        <authorList>
            <person name="Nowell W R."/>
        </authorList>
    </citation>
    <scope>NUCLEOTIDE SEQUENCE</scope>
</reference>
<dbReference type="Proteomes" id="UP000663828">
    <property type="component" value="Unassembled WGS sequence"/>
</dbReference>
<keyword evidence="1" id="KW-0732">Signal</keyword>
<feature type="non-terminal residue" evidence="2">
    <location>
        <position position="322"/>
    </location>
</feature>
<evidence type="ECO:0008006" key="4">
    <source>
        <dbReference type="Google" id="ProtNLM"/>
    </source>
</evidence>
<evidence type="ECO:0000313" key="2">
    <source>
        <dbReference type="EMBL" id="CAF1655555.1"/>
    </source>
</evidence>
<accession>A0A816ENZ4</accession>
<proteinExistence type="predicted"/>
<sequence>MLLLVLFIVHSIISRLTLSSLPIRSAQVKIYHQHSYIASHIINQIGFGVYAEDLHSCIYSCQNNDFCRTAVFDSQLLKCHLYEECNTQGQMVFDPYQTLISFLVCKGEPGNAGFSSPLNESIPMQIVMSNAVWIRNLTPASNSWWPFFVNDEIYVPLDNVIYVYETNTYSFVRSIIVPVTSPISYLRGDSQGILMYTQQYDPKLYIYSFITNQLTTIDISFTSDFFCYSSSFIVMISPSSDAADVYLRTSINNSATFIYQINGWSSIHQCNIINDEQIITTMNTGGLQTTMLSKTNYNSTVTTLSLNTTYLPAGAALTIDAA</sequence>
<feature type="signal peptide" evidence="1">
    <location>
        <begin position="1"/>
        <end position="19"/>
    </location>
</feature>
<evidence type="ECO:0000313" key="3">
    <source>
        <dbReference type="Proteomes" id="UP000663828"/>
    </source>
</evidence>
<gene>
    <name evidence="2" type="ORF">XAT740_LOCUS55841</name>
</gene>
<feature type="chain" id="PRO_5032896158" description="Apple domain-containing protein" evidence="1">
    <location>
        <begin position="20"/>
        <end position="322"/>
    </location>
</feature>
<dbReference type="AlphaFoldDB" id="A0A816ENZ4"/>
<keyword evidence="3" id="KW-1185">Reference proteome</keyword>
<evidence type="ECO:0000256" key="1">
    <source>
        <dbReference type="SAM" id="SignalP"/>
    </source>
</evidence>
<dbReference type="EMBL" id="CAJNOR010010643">
    <property type="protein sequence ID" value="CAF1655555.1"/>
    <property type="molecule type" value="Genomic_DNA"/>
</dbReference>
<organism evidence="2 3">
    <name type="scientific">Adineta ricciae</name>
    <name type="common">Rotifer</name>
    <dbReference type="NCBI Taxonomy" id="249248"/>
    <lineage>
        <taxon>Eukaryota</taxon>
        <taxon>Metazoa</taxon>
        <taxon>Spiralia</taxon>
        <taxon>Gnathifera</taxon>
        <taxon>Rotifera</taxon>
        <taxon>Eurotatoria</taxon>
        <taxon>Bdelloidea</taxon>
        <taxon>Adinetida</taxon>
        <taxon>Adinetidae</taxon>
        <taxon>Adineta</taxon>
    </lineage>
</organism>
<name>A0A816ENZ4_ADIRI</name>
<comment type="caution">
    <text evidence="2">The sequence shown here is derived from an EMBL/GenBank/DDBJ whole genome shotgun (WGS) entry which is preliminary data.</text>
</comment>